<dbReference type="GO" id="GO:0005886">
    <property type="term" value="C:plasma membrane"/>
    <property type="evidence" value="ECO:0007669"/>
    <property type="project" value="UniProtKB-SubCell"/>
</dbReference>
<evidence type="ECO:0000256" key="5">
    <source>
        <dbReference type="ARBA" id="ARBA00022692"/>
    </source>
</evidence>
<dbReference type="GO" id="GO:0006814">
    <property type="term" value="P:sodium ion transport"/>
    <property type="evidence" value="ECO:0007669"/>
    <property type="project" value="UniProtKB-KW"/>
</dbReference>
<reference evidence="12 13" key="1">
    <citation type="journal article" date="2021" name="Elife">
        <title>Chloroplast acquisition without the gene transfer in kleptoplastic sea slugs, Plakobranchus ocellatus.</title>
        <authorList>
            <person name="Maeda T."/>
            <person name="Takahashi S."/>
            <person name="Yoshida T."/>
            <person name="Shimamura S."/>
            <person name="Takaki Y."/>
            <person name="Nagai Y."/>
            <person name="Toyoda A."/>
            <person name="Suzuki Y."/>
            <person name="Arimoto A."/>
            <person name="Ishii H."/>
            <person name="Satoh N."/>
            <person name="Nishiyama T."/>
            <person name="Hasebe M."/>
            <person name="Maruyama T."/>
            <person name="Minagawa J."/>
            <person name="Obokata J."/>
            <person name="Shigenobu S."/>
        </authorList>
    </citation>
    <scope>NUCLEOTIDE SEQUENCE [LARGE SCALE GENOMIC DNA]</scope>
</reference>
<dbReference type="GO" id="GO:0015293">
    <property type="term" value="F:symporter activity"/>
    <property type="evidence" value="ECO:0007669"/>
    <property type="project" value="TreeGrafter"/>
</dbReference>
<keyword evidence="8" id="KW-0406">Ion transport</keyword>
<evidence type="ECO:0000256" key="11">
    <source>
        <dbReference type="SAM" id="Phobius"/>
    </source>
</evidence>
<evidence type="ECO:0000256" key="3">
    <source>
        <dbReference type="ARBA" id="ARBA00022448"/>
    </source>
</evidence>
<keyword evidence="6 11" id="KW-1133">Transmembrane helix</keyword>
<feature type="transmembrane region" description="Helical" evidence="11">
    <location>
        <begin position="26"/>
        <end position="51"/>
    </location>
</feature>
<keyword evidence="10" id="KW-0739">Sodium transport</keyword>
<keyword evidence="4" id="KW-1003">Cell membrane</keyword>
<feature type="transmembrane region" description="Helical" evidence="11">
    <location>
        <begin position="156"/>
        <end position="177"/>
    </location>
</feature>
<dbReference type="InterPro" id="IPR051163">
    <property type="entry name" value="Sodium:Solute_Symporter_SSF"/>
</dbReference>
<dbReference type="PANTHER" id="PTHR42985">
    <property type="entry name" value="SODIUM-COUPLED MONOCARBOXYLATE TRANSPORTER"/>
    <property type="match status" value="1"/>
</dbReference>
<evidence type="ECO:0000256" key="7">
    <source>
        <dbReference type="ARBA" id="ARBA00023053"/>
    </source>
</evidence>
<keyword evidence="5 11" id="KW-0812">Transmembrane</keyword>
<gene>
    <name evidence="12" type="ORF">ElyMa_006200700</name>
</gene>
<dbReference type="PANTHER" id="PTHR42985:SF40">
    <property type="entry name" value="LD47995P-RELATED"/>
    <property type="match status" value="1"/>
</dbReference>
<evidence type="ECO:0000313" key="13">
    <source>
        <dbReference type="Proteomes" id="UP000762676"/>
    </source>
</evidence>
<dbReference type="Proteomes" id="UP000762676">
    <property type="component" value="Unassembled WGS sequence"/>
</dbReference>
<dbReference type="Gene3D" id="1.20.1730.10">
    <property type="entry name" value="Sodium/glucose cotransporter"/>
    <property type="match status" value="1"/>
</dbReference>
<feature type="transmembrane region" description="Helical" evidence="11">
    <location>
        <begin position="218"/>
        <end position="235"/>
    </location>
</feature>
<dbReference type="InterPro" id="IPR001734">
    <property type="entry name" value="Na/solute_symporter"/>
</dbReference>
<keyword evidence="9 11" id="KW-0472">Membrane</keyword>
<comment type="subcellular location">
    <subcellularLocation>
        <location evidence="1">Cell membrane</location>
        <topology evidence="1">Multi-pass membrane protein</topology>
    </subcellularLocation>
</comment>
<evidence type="ECO:0000256" key="9">
    <source>
        <dbReference type="ARBA" id="ARBA00023136"/>
    </source>
</evidence>
<evidence type="ECO:0000256" key="10">
    <source>
        <dbReference type="ARBA" id="ARBA00023201"/>
    </source>
</evidence>
<evidence type="ECO:0000256" key="6">
    <source>
        <dbReference type="ARBA" id="ARBA00022989"/>
    </source>
</evidence>
<sequence length="410" mass="44414">MSHHFDQASVQRISSLGSLRASKLMFLLNAPLQVVYGAIVVLVGLATYAYYSYHGCDPYKAGLISNRNQLASYFVLHALTDIPGMAGLFMGVLCCGFSQFALIRSLPRPPRVLTHSFTFCYFFLCSSHIEPGINAMAANTVQDILRRPLQKVQEGTITLITKLLVVGYGTLAIALAYLAKTLDGPVTQLAGSVMGALGAPVVVIIFMGASVPWANKHGALTGAAASLAFNLWMSLGRTFHASPVTPLPSISPGNCSRLSSSSENFGDFLQFNSSANSIDLARHDADLETSTPGSHSVENSAQAQEPFFLYVISYEWYTLIGCVVGISIGLAVSFLSSLRYHGNHRLPVIRRNVEYTDAIYMFPCVRRFWGMTDQPANGFYKGSAAAEIKQLIHSNGGVTLIKGSHLEEKL</sequence>
<dbReference type="AlphaFoldDB" id="A0AAV4H4N9"/>
<dbReference type="InterPro" id="IPR038377">
    <property type="entry name" value="Na/Glc_symporter_sf"/>
</dbReference>
<keyword evidence="3" id="KW-0813">Transport</keyword>
<evidence type="ECO:0000313" key="12">
    <source>
        <dbReference type="EMBL" id="GFR92440.1"/>
    </source>
</evidence>
<evidence type="ECO:0000256" key="8">
    <source>
        <dbReference type="ARBA" id="ARBA00023065"/>
    </source>
</evidence>
<organism evidence="12 13">
    <name type="scientific">Elysia marginata</name>
    <dbReference type="NCBI Taxonomy" id="1093978"/>
    <lineage>
        <taxon>Eukaryota</taxon>
        <taxon>Metazoa</taxon>
        <taxon>Spiralia</taxon>
        <taxon>Lophotrochozoa</taxon>
        <taxon>Mollusca</taxon>
        <taxon>Gastropoda</taxon>
        <taxon>Heterobranchia</taxon>
        <taxon>Euthyneura</taxon>
        <taxon>Panpulmonata</taxon>
        <taxon>Sacoglossa</taxon>
        <taxon>Placobranchoidea</taxon>
        <taxon>Plakobranchidae</taxon>
        <taxon>Elysia</taxon>
    </lineage>
</organism>
<keyword evidence="7" id="KW-0915">Sodium</keyword>
<dbReference type="PROSITE" id="PS50283">
    <property type="entry name" value="NA_SOLUT_SYMP_3"/>
    <property type="match status" value="1"/>
</dbReference>
<comment type="caution">
    <text evidence="12">The sequence shown here is derived from an EMBL/GenBank/DDBJ whole genome shotgun (WGS) entry which is preliminary data.</text>
</comment>
<keyword evidence="13" id="KW-1185">Reference proteome</keyword>
<name>A0AAV4H4N9_9GAST</name>
<feature type="transmembrane region" description="Helical" evidence="11">
    <location>
        <begin position="189"/>
        <end position="211"/>
    </location>
</feature>
<accession>A0AAV4H4N9</accession>
<evidence type="ECO:0000256" key="4">
    <source>
        <dbReference type="ARBA" id="ARBA00022475"/>
    </source>
</evidence>
<protein>
    <submittedName>
        <fullName evidence="12">Sodium-coupled monocarboxylate transporter 1</fullName>
    </submittedName>
</protein>
<comment type="similarity">
    <text evidence="2">Belongs to the sodium:solute symporter (SSF) (TC 2.A.21) family.</text>
</comment>
<feature type="transmembrane region" description="Helical" evidence="11">
    <location>
        <begin position="82"/>
        <end position="103"/>
    </location>
</feature>
<proteinExistence type="inferred from homology"/>
<evidence type="ECO:0000256" key="1">
    <source>
        <dbReference type="ARBA" id="ARBA00004651"/>
    </source>
</evidence>
<evidence type="ECO:0000256" key="2">
    <source>
        <dbReference type="ARBA" id="ARBA00006434"/>
    </source>
</evidence>
<feature type="transmembrane region" description="Helical" evidence="11">
    <location>
        <begin position="316"/>
        <end position="335"/>
    </location>
</feature>
<dbReference type="EMBL" id="BMAT01012437">
    <property type="protein sequence ID" value="GFR92440.1"/>
    <property type="molecule type" value="Genomic_DNA"/>
</dbReference>